<name>A0ABS8WKE4_DATST</name>
<comment type="caution">
    <text evidence="1">The sequence shown here is derived from an EMBL/GenBank/DDBJ whole genome shotgun (WGS) entry which is preliminary data.</text>
</comment>
<proteinExistence type="predicted"/>
<accession>A0ABS8WKE4</accession>
<sequence>MEEKLGEPRSGHGWTIRLENQLRILWILQRSCRAMNRMFVQHKEGANGSHPTSPNAMQSTTKIGNRAVQQCKALMDALDFNANLANEGISDHCPVKVGTVDIQRRSRAAFKYCNVWATHPNFPNIVETA</sequence>
<dbReference type="EMBL" id="JACEIK010007236">
    <property type="protein sequence ID" value="MCE3049915.1"/>
    <property type="molecule type" value="Genomic_DNA"/>
</dbReference>
<evidence type="ECO:0000313" key="1">
    <source>
        <dbReference type="EMBL" id="MCE3049915.1"/>
    </source>
</evidence>
<evidence type="ECO:0000313" key="2">
    <source>
        <dbReference type="Proteomes" id="UP000823775"/>
    </source>
</evidence>
<reference evidence="1 2" key="1">
    <citation type="journal article" date="2021" name="BMC Genomics">
        <title>Datura genome reveals duplications of psychoactive alkaloid biosynthetic genes and high mutation rate following tissue culture.</title>
        <authorList>
            <person name="Rajewski A."/>
            <person name="Carter-House D."/>
            <person name="Stajich J."/>
            <person name="Litt A."/>
        </authorList>
    </citation>
    <scope>NUCLEOTIDE SEQUENCE [LARGE SCALE GENOMIC DNA]</scope>
    <source>
        <strain evidence="1">AR-01</strain>
    </source>
</reference>
<dbReference type="Proteomes" id="UP000823775">
    <property type="component" value="Unassembled WGS sequence"/>
</dbReference>
<keyword evidence="2" id="KW-1185">Reference proteome</keyword>
<organism evidence="1 2">
    <name type="scientific">Datura stramonium</name>
    <name type="common">Jimsonweed</name>
    <name type="synonym">Common thornapple</name>
    <dbReference type="NCBI Taxonomy" id="4076"/>
    <lineage>
        <taxon>Eukaryota</taxon>
        <taxon>Viridiplantae</taxon>
        <taxon>Streptophyta</taxon>
        <taxon>Embryophyta</taxon>
        <taxon>Tracheophyta</taxon>
        <taxon>Spermatophyta</taxon>
        <taxon>Magnoliopsida</taxon>
        <taxon>eudicotyledons</taxon>
        <taxon>Gunneridae</taxon>
        <taxon>Pentapetalae</taxon>
        <taxon>asterids</taxon>
        <taxon>lamiids</taxon>
        <taxon>Solanales</taxon>
        <taxon>Solanaceae</taxon>
        <taxon>Solanoideae</taxon>
        <taxon>Datureae</taxon>
        <taxon>Datura</taxon>
    </lineage>
</organism>
<gene>
    <name evidence="1" type="ORF">HAX54_046112</name>
</gene>
<protein>
    <submittedName>
        <fullName evidence="1">Uncharacterized protein</fullName>
    </submittedName>
</protein>